<dbReference type="InterPro" id="IPR002347">
    <property type="entry name" value="SDR_fam"/>
</dbReference>
<dbReference type="PANTHER" id="PTHR42760:SF115">
    <property type="entry name" value="3-OXOACYL-[ACYL-CARRIER-PROTEIN] REDUCTASE FABG"/>
    <property type="match status" value="1"/>
</dbReference>
<dbReference type="PRINTS" id="PR00080">
    <property type="entry name" value="SDRFAMILY"/>
</dbReference>
<dbReference type="PROSITE" id="PS00061">
    <property type="entry name" value="ADH_SHORT"/>
    <property type="match status" value="1"/>
</dbReference>
<dbReference type="InterPro" id="IPR020904">
    <property type="entry name" value="Sc_DH/Rdtase_CS"/>
</dbReference>
<organism evidence="3">
    <name type="scientific">Florenciella sp. virus SA2</name>
    <dbReference type="NCBI Taxonomy" id="3240092"/>
    <lineage>
        <taxon>Viruses</taxon>
    </lineage>
</organism>
<dbReference type="Pfam" id="PF13561">
    <property type="entry name" value="adh_short_C2"/>
    <property type="match status" value="1"/>
</dbReference>
<comment type="similarity">
    <text evidence="1">Belongs to the short-chain dehydrogenases/reductases (SDR) family.</text>
</comment>
<dbReference type="EMBL" id="PP542043">
    <property type="protein sequence ID" value="XDO02353.1"/>
    <property type="molecule type" value="Genomic_DNA"/>
</dbReference>
<dbReference type="InterPro" id="IPR036291">
    <property type="entry name" value="NAD(P)-bd_dom_sf"/>
</dbReference>
<name>A0AB39JE48_9VIRU</name>
<protein>
    <submittedName>
        <fullName evidence="3">Sdr Family Oxidoreductase</fullName>
    </submittedName>
</protein>
<evidence type="ECO:0000256" key="1">
    <source>
        <dbReference type="ARBA" id="ARBA00006484"/>
    </source>
</evidence>
<accession>A0AB39JE48</accession>
<evidence type="ECO:0000313" key="3">
    <source>
        <dbReference type="EMBL" id="XDO02353.1"/>
    </source>
</evidence>
<keyword evidence="2" id="KW-0560">Oxidoreductase</keyword>
<sequence>MTHFDLSNKTILIFGGTGVLMSKMAEVLADQNATVIIIGRDKSKIKHLLENKKIHFYKFDIYINKIEILFEMVYSKYKYVDMLINGAGVNSSTPLLDIKYNEMINIFNINFFFVINCCQVYIKKTLELGKPGKILNIGSISGLTPLSNVYMYSASKSALHNFSKNIAREYGSKNINTNILIPGFFPAEQNKEILTEKRKNKILQHTPSNRFGEPSDLAGIVSLLASDSSEFINGAELVIDGGFNATKI</sequence>
<reference evidence="3" key="1">
    <citation type="submission" date="2024-03" db="EMBL/GenBank/DDBJ databases">
        <title>Eukaryotic viruses encode the ribosomal protein eL40.</title>
        <authorList>
            <person name="Thomy J."/>
            <person name="Schvarcz C.R."/>
            <person name="McBeain K.A."/>
            <person name="Edwards K.F."/>
            <person name="Steward G.F."/>
        </authorList>
    </citation>
    <scope>NUCLEOTIDE SEQUENCE</scope>
    <source>
        <strain evidence="3">FloV-SA2</strain>
    </source>
</reference>
<proteinExistence type="inferred from homology"/>
<evidence type="ECO:0000256" key="2">
    <source>
        <dbReference type="ARBA" id="ARBA00023002"/>
    </source>
</evidence>
<dbReference type="PRINTS" id="PR00081">
    <property type="entry name" value="GDHRDH"/>
</dbReference>
<dbReference type="SUPFAM" id="SSF51735">
    <property type="entry name" value="NAD(P)-binding Rossmann-fold domains"/>
    <property type="match status" value="1"/>
</dbReference>
<dbReference type="PANTHER" id="PTHR42760">
    <property type="entry name" value="SHORT-CHAIN DEHYDROGENASES/REDUCTASES FAMILY MEMBER"/>
    <property type="match status" value="1"/>
</dbReference>
<dbReference type="GO" id="GO:0016616">
    <property type="term" value="F:oxidoreductase activity, acting on the CH-OH group of donors, NAD or NADP as acceptor"/>
    <property type="evidence" value="ECO:0007669"/>
    <property type="project" value="TreeGrafter"/>
</dbReference>
<gene>
    <name evidence="3" type="ORF">FloV-SA2_00538</name>
</gene>
<dbReference type="Gene3D" id="3.40.50.720">
    <property type="entry name" value="NAD(P)-binding Rossmann-like Domain"/>
    <property type="match status" value="1"/>
</dbReference>